<feature type="non-terminal residue" evidence="4">
    <location>
        <position position="1"/>
    </location>
</feature>
<proteinExistence type="predicted"/>
<sequence>PQGGRRHPEQQYIQIDTTQILFICGGTFTELADIIKRRIGQRAIGFSSETRPPQDPHELAELLEQTTPEDVIEFGIIPEFVGRLPIITTLAPLDVPALIRIMTEPRNALVRQYQKFFEMEGCKLEFQPPALKLIAEKALQRNTGARALRSISEELMLDYMFQLPEVGRRTRYVVTEAVVQGKEDLLRRGRPLKESA</sequence>
<dbReference type="GO" id="GO:0016887">
    <property type="term" value="F:ATP hydrolysis activity"/>
    <property type="evidence" value="ECO:0007669"/>
    <property type="project" value="InterPro"/>
</dbReference>
<dbReference type="EMBL" id="BARS01047857">
    <property type="protein sequence ID" value="GAG30275.1"/>
    <property type="molecule type" value="Genomic_DNA"/>
</dbReference>
<dbReference type="Gene3D" id="1.10.8.60">
    <property type="match status" value="1"/>
</dbReference>
<evidence type="ECO:0000256" key="2">
    <source>
        <dbReference type="ARBA" id="ARBA00022840"/>
    </source>
</evidence>
<dbReference type="Pfam" id="PF10431">
    <property type="entry name" value="ClpB_D2-small"/>
    <property type="match status" value="1"/>
</dbReference>
<keyword evidence="2" id="KW-0067">ATP-binding</keyword>
<accession>X0WHW7</accession>
<dbReference type="InterPro" id="IPR027417">
    <property type="entry name" value="P-loop_NTPase"/>
</dbReference>
<dbReference type="InterPro" id="IPR050052">
    <property type="entry name" value="ATP-dep_Clp_protease_ClpX"/>
</dbReference>
<evidence type="ECO:0000313" key="4">
    <source>
        <dbReference type="EMBL" id="GAG30275.1"/>
    </source>
</evidence>
<dbReference type="GO" id="GO:0051301">
    <property type="term" value="P:cell division"/>
    <property type="evidence" value="ECO:0007669"/>
    <property type="project" value="TreeGrafter"/>
</dbReference>
<protein>
    <recommendedName>
        <fullName evidence="3">Clp ATPase C-terminal domain-containing protein</fullName>
    </recommendedName>
</protein>
<dbReference type="InterPro" id="IPR019489">
    <property type="entry name" value="Clp_ATPase_C"/>
</dbReference>
<dbReference type="PANTHER" id="PTHR48102:SF7">
    <property type="entry name" value="ATP-DEPENDENT CLP PROTEASE ATP-BINDING SUBUNIT CLPX-LIKE, MITOCHONDRIAL"/>
    <property type="match status" value="1"/>
</dbReference>
<dbReference type="Gene3D" id="3.40.50.300">
    <property type="entry name" value="P-loop containing nucleotide triphosphate hydrolases"/>
    <property type="match status" value="1"/>
</dbReference>
<comment type="caution">
    <text evidence="4">The sequence shown here is derived from an EMBL/GenBank/DDBJ whole genome shotgun (WGS) entry which is preliminary data.</text>
</comment>
<dbReference type="GO" id="GO:0009376">
    <property type="term" value="C:HslUV protease complex"/>
    <property type="evidence" value="ECO:0007669"/>
    <property type="project" value="TreeGrafter"/>
</dbReference>
<dbReference type="FunFam" id="1.10.8.60:FF:000002">
    <property type="entry name" value="ATP-dependent Clp protease ATP-binding subunit ClpX"/>
    <property type="match status" value="1"/>
</dbReference>
<evidence type="ECO:0000256" key="1">
    <source>
        <dbReference type="ARBA" id="ARBA00022741"/>
    </source>
</evidence>
<gene>
    <name evidence="4" type="ORF">S01H1_71823</name>
</gene>
<keyword evidence="1" id="KW-0547">Nucleotide-binding</keyword>
<dbReference type="InterPro" id="IPR003959">
    <property type="entry name" value="ATPase_AAA_core"/>
</dbReference>
<reference evidence="4" key="1">
    <citation type="journal article" date="2014" name="Front. Microbiol.">
        <title>High frequency of phylogenetically diverse reductive dehalogenase-homologous genes in deep subseafloor sedimentary metagenomes.</title>
        <authorList>
            <person name="Kawai M."/>
            <person name="Futagami T."/>
            <person name="Toyoda A."/>
            <person name="Takaki Y."/>
            <person name="Nishi S."/>
            <person name="Hori S."/>
            <person name="Arai W."/>
            <person name="Tsubouchi T."/>
            <person name="Morono Y."/>
            <person name="Uchiyama I."/>
            <person name="Ito T."/>
            <person name="Fujiyama A."/>
            <person name="Inagaki F."/>
            <person name="Takami H."/>
        </authorList>
    </citation>
    <scope>NUCLEOTIDE SEQUENCE</scope>
    <source>
        <strain evidence="4">Expedition CK06-06</strain>
    </source>
</reference>
<dbReference type="GO" id="GO:0051603">
    <property type="term" value="P:proteolysis involved in protein catabolic process"/>
    <property type="evidence" value="ECO:0007669"/>
    <property type="project" value="TreeGrafter"/>
</dbReference>
<dbReference type="Pfam" id="PF07724">
    <property type="entry name" value="AAA_2"/>
    <property type="match status" value="1"/>
</dbReference>
<dbReference type="SUPFAM" id="SSF52540">
    <property type="entry name" value="P-loop containing nucleoside triphosphate hydrolases"/>
    <property type="match status" value="1"/>
</dbReference>
<dbReference type="AlphaFoldDB" id="X0WHW7"/>
<dbReference type="GO" id="GO:0005524">
    <property type="term" value="F:ATP binding"/>
    <property type="evidence" value="ECO:0007669"/>
    <property type="project" value="UniProtKB-KW"/>
</dbReference>
<dbReference type="SMART" id="SM01086">
    <property type="entry name" value="ClpB_D2-small"/>
    <property type="match status" value="1"/>
</dbReference>
<organism evidence="4">
    <name type="scientific">marine sediment metagenome</name>
    <dbReference type="NCBI Taxonomy" id="412755"/>
    <lineage>
        <taxon>unclassified sequences</taxon>
        <taxon>metagenomes</taxon>
        <taxon>ecological metagenomes</taxon>
    </lineage>
</organism>
<dbReference type="PANTHER" id="PTHR48102">
    <property type="entry name" value="ATP-DEPENDENT CLP PROTEASE ATP-BINDING SUBUNIT CLPX-LIKE, MITOCHONDRIAL-RELATED"/>
    <property type="match status" value="1"/>
</dbReference>
<feature type="domain" description="Clp ATPase C-terminal" evidence="3">
    <location>
        <begin position="93"/>
        <end position="185"/>
    </location>
</feature>
<evidence type="ECO:0000259" key="3">
    <source>
        <dbReference type="SMART" id="SM01086"/>
    </source>
</evidence>
<name>X0WHW7_9ZZZZ</name>